<dbReference type="OrthoDB" id="74150at2"/>
<reference evidence="2 3" key="1">
    <citation type="journal article" date="1999" name="Science">
        <title>Genome sequence of the radioresistant bacterium Deinococcus radiodurans R1.</title>
        <authorList>
            <person name="White O."/>
            <person name="Eisen J.A."/>
            <person name="Heidelberg J.F."/>
            <person name="Hickey E.K."/>
            <person name="Peterson J.D."/>
            <person name="Dodson R.J."/>
            <person name="Haft D.H."/>
            <person name="Gwinn M.L."/>
            <person name="Nelson W.C."/>
            <person name="Richardson D.L."/>
            <person name="Moffat K.S."/>
            <person name="Qin H."/>
            <person name="Jiang L."/>
            <person name="Pamphile W."/>
            <person name="Crosby M."/>
            <person name="Shen M."/>
            <person name="Vamathevan J.J."/>
            <person name="Lam P."/>
            <person name="McDonald L."/>
            <person name="Utterback T."/>
            <person name="Zalewski C."/>
            <person name="Makarova K.S."/>
            <person name="Aravind L."/>
            <person name="Daly M.J."/>
            <person name="Minton K.W."/>
            <person name="Fleischmann R.D."/>
            <person name="Ketchum K.A."/>
            <person name="Nelson K.E."/>
            <person name="Salzberg S."/>
            <person name="Smith H.O."/>
            <person name="Venter J.C."/>
            <person name="Fraser C.M."/>
        </authorList>
    </citation>
    <scope>NUCLEOTIDE SEQUENCE [LARGE SCALE GENOMIC DNA]</scope>
    <source>
        <strain evidence="3">ATCC 13939 / DSM 20539 / JCM 16871 / LMG 4051 / NBRC 15346 / NCIMB 9279 / R1 / VKM B-1422</strain>
    </source>
</reference>
<dbReference type="PIR" id="B75277">
    <property type="entry name" value="B75277"/>
</dbReference>
<dbReference type="HOGENOM" id="CLU_1924138_0_0_0"/>
<dbReference type="AlphaFoldDB" id="Q9RRT4"/>
<dbReference type="RefSeq" id="WP_010889027.1">
    <property type="nucleotide sequence ID" value="NC_001263.1"/>
</dbReference>
<sequence>MTFQMAFGFLLIALALFWVGLLLWTQPRSTQPRSTQSRSTQTRSTQTRSSSPRPTPPRQAPPSSTPEPRIPVKPIPTGGDEQLWREKLLTITRGNVGAIERGVAAKRQRFPQLPEAELLKLLYEEYLRDRR</sequence>
<evidence type="ECO:0000313" key="3">
    <source>
        <dbReference type="Proteomes" id="UP000002524"/>
    </source>
</evidence>
<keyword evidence="3" id="KW-1185">Reference proteome</keyword>
<dbReference type="EMBL" id="AE000513">
    <property type="protein sequence ID" value="AAF11954.1"/>
    <property type="molecule type" value="Genomic_DNA"/>
</dbReference>
<protein>
    <submittedName>
        <fullName evidence="2">Uncharacterized protein</fullName>
    </submittedName>
</protein>
<dbReference type="InParanoid" id="Q9RRT4"/>
<dbReference type="PaxDb" id="243230-DR_2401"/>
<name>Q9RRT4_DEIRA</name>
<evidence type="ECO:0000256" key="1">
    <source>
        <dbReference type="SAM" id="MobiDB-lite"/>
    </source>
</evidence>
<organism evidence="2 3">
    <name type="scientific">Deinococcus radiodurans (strain ATCC 13939 / DSM 20539 / JCM 16871 / CCUG 27074 / LMG 4051 / NBRC 15346 / NCIMB 9279 / VKM B-1422 / R1)</name>
    <dbReference type="NCBI Taxonomy" id="243230"/>
    <lineage>
        <taxon>Bacteria</taxon>
        <taxon>Thermotogati</taxon>
        <taxon>Deinococcota</taxon>
        <taxon>Deinococci</taxon>
        <taxon>Deinococcales</taxon>
        <taxon>Deinococcaceae</taxon>
        <taxon>Deinococcus</taxon>
    </lineage>
</organism>
<dbReference type="EnsemblBacteria" id="AAF11954">
    <property type="protein sequence ID" value="AAF11954"/>
    <property type="gene ID" value="DR_2401"/>
</dbReference>
<dbReference type="Proteomes" id="UP000002524">
    <property type="component" value="Chromosome 1"/>
</dbReference>
<dbReference type="KEGG" id="dra:DR_2401"/>
<feature type="compositionally biased region" description="Pro residues" evidence="1">
    <location>
        <begin position="53"/>
        <end position="74"/>
    </location>
</feature>
<accession>Q9RRT4</accession>
<proteinExistence type="predicted"/>
<dbReference type="STRING" id="243230.DR_2401"/>
<evidence type="ECO:0000313" key="2">
    <source>
        <dbReference type="EMBL" id="AAF11954.1"/>
    </source>
</evidence>
<gene>
    <name evidence="2" type="ordered locus">DR_2401</name>
</gene>
<feature type="compositionally biased region" description="Low complexity" evidence="1">
    <location>
        <begin position="28"/>
        <end position="52"/>
    </location>
</feature>
<dbReference type="GeneID" id="69518653"/>
<feature type="region of interest" description="Disordered" evidence="1">
    <location>
        <begin position="28"/>
        <end position="80"/>
    </location>
</feature>